<dbReference type="Proteomes" id="UP000299102">
    <property type="component" value="Unassembled WGS sequence"/>
</dbReference>
<evidence type="ECO:0000256" key="1">
    <source>
        <dbReference type="SAM" id="MobiDB-lite"/>
    </source>
</evidence>
<evidence type="ECO:0000313" key="2">
    <source>
        <dbReference type="EMBL" id="GBP20586.1"/>
    </source>
</evidence>
<sequence length="180" mass="20793">MKLHHYEVRGCALDLRALYLTNRAQKVDVNDMRSSRSMVRMEEEIKMREIFTSECEKWILIKNKELELVDTTENLGLTLDIKLQWGPRIGPRLELRVRHGNGNRTWIGFDDGTGVRLINPPGRFGELHMPETPARIRTPRSHTHSRRRTCHANTCARTLRHATPHRTSSAPDANGRTLSH</sequence>
<dbReference type="AlphaFoldDB" id="A0A4C1U436"/>
<accession>A0A4C1U436</accession>
<feature type="region of interest" description="Disordered" evidence="1">
    <location>
        <begin position="159"/>
        <end position="180"/>
    </location>
</feature>
<evidence type="ECO:0000313" key="3">
    <source>
        <dbReference type="Proteomes" id="UP000299102"/>
    </source>
</evidence>
<name>A0A4C1U436_EUMVA</name>
<proteinExistence type="predicted"/>
<comment type="caution">
    <text evidence="2">The sequence shown here is derived from an EMBL/GenBank/DDBJ whole genome shotgun (WGS) entry which is preliminary data.</text>
</comment>
<gene>
    <name evidence="2" type="ORF">EVAR_93700_1</name>
</gene>
<reference evidence="2 3" key="1">
    <citation type="journal article" date="2019" name="Commun. Biol.">
        <title>The bagworm genome reveals a unique fibroin gene that provides high tensile strength.</title>
        <authorList>
            <person name="Kono N."/>
            <person name="Nakamura H."/>
            <person name="Ohtoshi R."/>
            <person name="Tomita M."/>
            <person name="Numata K."/>
            <person name="Arakawa K."/>
        </authorList>
    </citation>
    <scope>NUCLEOTIDE SEQUENCE [LARGE SCALE GENOMIC DNA]</scope>
</reference>
<protein>
    <submittedName>
        <fullName evidence="2">Uncharacterized protein</fullName>
    </submittedName>
</protein>
<feature type="compositionally biased region" description="Polar residues" evidence="1">
    <location>
        <begin position="165"/>
        <end position="180"/>
    </location>
</feature>
<keyword evidence="3" id="KW-1185">Reference proteome</keyword>
<dbReference type="EMBL" id="BGZK01000120">
    <property type="protein sequence ID" value="GBP20586.1"/>
    <property type="molecule type" value="Genomic_DNA"/>
</dbReference>
<organism evidence="2 3">
    <name type="scientific">Eumeta variegata</name>
    <name type="common">Bagworm moth</name>
    <name type="synonym">Eumeta japonica</name>
    <dbReference type="NCBI Taxonomy" id="151549"/>
    <lineage>
        <taxon>Eukaryota</taxon>
        <taxon>Metazoa</taxon>
        <taxon>Ecdysozoa</taxon>
        <taxon>Arthropoda</taxon>
        <taxon>Hexapoda</taxon>
        <taxon>Insecta</taxon>
        <taxon>Pterygota</taxon>
        <taxon>Neoptera</taxon>
        <taxon>Endopterygota</taxon>
        <taxon>Lepidoptera</taxon>
        <taxon>Glossata</taxon>
        <taxon>Ditrysia</taxon>
        <taxon>Tineoidea</taxon>
        <taxon>Psychidae</taxon>
        <taxon>Oiketicinae</taxon>
        <taxon>Eumeta</taxon>
    </lineage>
</organism>